<proteinExistence type="predicted"/>
<sequence>MSTLEQAQEFAAQIASYVMTGFWPESGVTDPVSYQTITEKFYPERATRAADIVSHWDGSPDDDVKQIIKILQDPSGGYALDVDVVAAALLPMYSAGGAGVDAPDPGGAEYAPAYPGTQENEPLLTLDECDALKVLMDAFTGLSPDAGEEQFKTEAKKYLTGLGIDADVVEEAAASGN</sequence>
<accession>A0AAU1I9A7</accession>
<gene>
    <name evidence="1" type="ORF">OG477_42145</name>
</gene>
<name>A0AAU1I9A7_9ACTN</name>
<organism evidence="1">
    <name type="scientific">Streptomyces sp. NBC_00180</name>
    <dbReference type="NCBI Taxonomy" id="2903632"/>
    <lineage>
        <taxon>Bacteria</taxon>
        <taxon>Bacillati</taxon>
        <taxon>Actinomycetota</taxon>
        <taxon>Actinomycetes</taxon>
        <taxon>Kitasatosporales</taxon>
        <taxon>Streptomycetaceae</taxon>
        <taxon>Streptomyces</taxon>
    </lineage>
</organism>
<evidence type="ECO:0000313" key="1">
    <source>
        <dbReference type="EMBL" id="WTP91475.1"/>
    </source>
</evidence>
<protein>
    <submittedName>
        <fullName evidence="1">Uncharacterized protein</fullName>
    </submittedName>
</protein>
<dbReference type="EMBL" id="CP108140">
    <property type="protein sequence ID" value="WTP91475.1"/>
    <property type="molecule type" value="Genomic_DNA"/>
</dbReference>
<reference evidence="1" key="1">
    <citation type="submission" date="2022-10" db="EMBL/GenBank/DDBJ databases">
        <title>The complete genomes of actinobacterial strains from the NBC collection.</title>
        <authorList>
            <person name="Joergensen T.S."/>
            <person name="Alvarez Arevalo M."/>
            <person name="Sterndorff E.B."/>
            <person name="Faurdal D."/>
            <person name="Vuksanovic O."/>
            <person name="Mourched A.-S."/>
            <person name="Charusanti P."/>
            <person name="Shaw S."/>
            <person name="Blin K."/>
            <person name="Weber T."/>
        </authorList>
    </citation>
    <scope>NUCLEOTIDE SEQUENCE</scope>
    <source>
        <strain evidence="1">NBC 00180</strain>
    </source>
</reference>
<dbReference type="AlphaFoldDB" id="A0AAU1I9A7"/>